<dbReference type="RefSeq" id="WP_154370711.1">
    <property type="nucleotide sequence ID" value="NZ_WKJJ01000001.1"/>
</dbReference>
<reference evidence="1 2" key="1">
    <citation type="submission" date="2019-11" db="EMBL/GenBank/DDBJ databases">
        <title>Novel species isolated from a subtropical stream in China.</title>
        <authorList>
            <person name="Lu H."/>
        </authorList>
    </citation>
    <scope>NUCLEOTIDE SEQUENCE [LARGE SCALE GENOMIC DNA]</scope>
    <source>
        <strain evidence="1 2">FT92W</strain>
    </source>
</reference>
<dbReference type="EMBL" id="WKJJ01000001">
    <property type="protein sequence ID" value="MRV70211.1"/>
    <property type="molecule type" value="Genomic_DNA"/>
</dbReference>
<dbReference type="Proteomes" id="UP000446768">
    <property type="component" value="Unassembled WGS sequence"/>
</dbReference>
<protein>
    <submittedName>
        <fullName evidence="1">Uncharacterized protein</fullName>
    </submittedName>
</protein>
<sequence>MMPAFPTYHTFKPMKTFVTVLLALMMLGGCDRDGRTDHSRADTKGGKQYLLDLGSLIARADQITVTEHSSEMDFFDTKTGEPLPSKELTYKRIVLTKSQQEQFKSAIASLNPKTQDEFTACIPVPHHRIDFFAHGKLLDTMEVCFECSHVSWTGSKATPPWSLYGGLANFILAIGLQPKQDWERLATAGRKAG</sequence>
<dbReference type="AlphaFoldDB" id="A0A7X2II39"/>
<evidence type="ECO:0000313" key="1">
    <source>
        <dbReference type="EMBL" id="MRV70211.1"/>
    </source>
</evidence>
<keyword evidence="2" id="KW-1185">Reference proteome</keyword>
<gene>
    <name evidence="1" type="ORF">GJ700_00555</name>
</gene>
<accession>A0A7X2II39</accession>
<name>A0A7X2II39_9BURK</name>
<proteinExistence type="predicted"/>
<organism evidence="1 2">
    <name type="scientific">Pseudoduganella rivuli</name>
    <dbReference type="NCBI Taxonomy" id="2666085"/>
    <lineage>
        <taxon>Bacteria</taxon>
        <taxon>Pseudomonadati</taxon>
        <taxon>Pseudomonadota</taxon>
        <taxon>Betaproteobacteria</taxon>
        <taxon>Burkholderiales</taxon>
        <taxon>Oxalobacteraceae</taxon>
        <taxon>Telluria group</taxon>
        <taxon>Pseudoduganella</taxon>
    </lineage>
</organism>
<evidence type="ECO:0000313" key="2">
    <source>
        <dbReference type="Proteomes" id="UP000446768"/>
    </source>
</evidence>
<comment type="caution">
    <text evidence="1">The sequence shown here is derived from an EMBL/GenBank/DDBJ whole genome shotgun (WGS) entry which is preliminary data.</text>
</comment>